<dbReference type="Proteomes" id="UP001156398">
    <property type="component" value="Unassembled WGS sequence"/>
</dbReference>
<dbReference type="Pfam" id="PF04066">
    <property type="entry name" value="MrpF_PhaF"/>
    <property type="match status" value="1"/>
</dbReference>
<evidence type="ECO:0000313" key="8">
    <source>
        <dbReference type="EMBL" id="MDI5962578.1"/>
    </source>
</evidence>
<keyword evidence="2" id="KW-1003">Cell membrane</keyword>
<dbReference type="RefSeq" id="WP_271322677.1">
    <property type="nucleotide sequence ID" value="NZ_JAAGKO020000007.1"/>
</dbReference>
<evidence type="ECO:0000256" key="7">
    <source>
        <dbReference type="SAM" id="Phobius"/>
    </source>
</evidence>
<accession>A0ABT6VVR8</accession>
<evidence type="ECO:0000313" key="9">
    <source>
        <dbReference type="Proteomes" id="UP001156398"/>
    </source>
</evidence>
<feature type="transmembrane region" description="Helical" evidence="7">
    <location>
        <begin position="31"/>
        <end position="49"/>
    </location>
</feature>
<dbReference type="InterPro" id="IPR007208">
    <property type="entry name" value="MrpF/PhaF-like"/>
</dbReference>
<evidence type="ECO:0000256" key="5">
    <source>
        <dbReference type="ARBA" id="ARBA00023136"/>
    </source>
</evidence>
<reference evidence="8 9" key="1">
    <citation type="submission" date="2023-05" db="EMBL/GenBank/DDBJ databases">
        <title>Streptantibioticus silvisoli sp. nov., acidotolerant actinomycetes 1 from pine litter.</title>
        <authorList>
            <person name="Swiecimska M."/>
            <person name="Golinska P."/>
            <person name="Sangal V."/>
            <person name="Wachnowicz B."/>
            <person name="Goodfellow M."/>
        </authorList>
    </citation>
    <scope>NUCLEOTIDE SEQUENCE [LARGE SCALE GENOMIC DNA]</scope>
    <source>
        <strain evidence="8 9">SL54</strain>
    </source>
</reference>
<keyword evidence="5 7" id="KW-0472">Membrane</keyword>
<evidence type="ECO:0000256" key="6">
    <source>
        <dbReference type="SAM" id="MobiDB-lite"/>
    </source>
</evidence>
<evidence type="ECO:0000256" key="3">
    <source>
        <dbReference type="ARBA" id="ARBA00022692"/>
    </source>
</evidence>
<keyword evidence="3 7" id="KW-0812">Transmembrane</keyword>
<comment type="caution">
    <text evidence="8">The sequence shown here is derived from an EMBL/GenBank/DDBJ whole genome shotgun (WGS) entry which is preliminary data.</text>
</comment>
<protein>
    <submittedName>
        <fullName evidence="8">MrpF/PhaF family protein</fullName>
    </submittedName>
</protein>
<keyword evidence="9" id="KW-1185">Reference proteome</keyword>
<evidence type="ECO:0000256" key="4">
    <source>
        <dbReference type="ARBA" id="ARBA00022989"/>
    </source>
</evidence>
<sequence>MNAWLLAAAVLLTAGLPPCGWVVLRTEPHERVAGLNLASVITAVALLLMSQGFGRTSYQDLALVLSVTGPAGILVFARFLGGRGRDALTPPDAADDANDAADAARTADAGHPRHTDGGR</sequence>
<name>A0ABT6VVR8_9ACTN</name>
<organism evidence="8 9">
    <name type="scientific">Streptantibioticus silvisoli</name>
    <dbReference type="NCBI Taxonomy" id="2705255"/>
    <lineage>
        <taxon>Bacteria</taxon>
        <taxon>Bacillati</taxon>
        <taxon>Actinomycetota</taxon>
        <taxon>Actinomycetes</taxon>
        <taxon>Kitasatosporales</taxon>
        <taxon>Streptomycetaceae</taxon>
        <taxon>Streptantibioticus</taxon>
    </lineage>
</organism>
<feature type="compositionally biased region" description="Basic and acidic residues" evidence="6">
    <location>
        <begin position="108"/>
        <end position="119"/>
    </location>
</feature>
<proteinExistence type="predicted"/>
<comment type="subcellular location">
    <subcellularLocation>
        <location evidence="1">Cell membrane</location>
        <topology evidence="1">Multi-pass membrane protein</topology>
    </subcellularLocation>
</comment>
<feature type="transmembrane region" description="Helical" evidence="7">
    <location>
        <begin position="61"/>
        <end position="81"/>
    </location>
</feature>
<evidence type="ECO:0000256" key="1">
    <source>
        <dbReference type="ARBA" id="ARBA00004651"/>
    </source>
</evidence>
<evidence type="ECO:0000256" key="2">
    <source>
        <dbReference type="ARBA" id="ARBA00022475"/>
    </source>
</evidence>
<feature type="region of interest" description="Disordered" evidence="6">
    <location>
        <begin position="88"/>
        <end position="119"/>
    </location>
</feature>
<keyword evidence="4 7" id="KW-1133">Transmembrane helix</keyword>
<dbReference type="EMBL" id="JAAGKO020000007">
    <property type="protein sequence ID" value="MDI5962578.1"/>
    <property type="molecule type" value="Genomic_DNA"/>
</dbReference>
<gene>
    <name evidence="8" type="ORF">POF43_007615</name>
</gene>